<dbReference type="EMBL" id="BAAAZO010000001">
    <property type="protein sequence ID" value="GAA3595020.1"/>
    <property type="molecule type" value="Genomic_DNA"/>
</dbReference>
<proteinExistence type="predicted"/>
<evidence type="ECO:0000313" key="2">
    <source>
        <dbReference type="EMBL" id="GAA3595020.1"/>
    </source>
</evidence>
<evidence type="ECO:0008006" key="4">
    <source>
        <dbReference type="Google" id="ProtNLM"/>
    </source>
</evidence>
<dbReference type="RefSeq" id="WP_231484285.1">
    <property type="nucleotide sequence ID" value="NZ_BAAAZO010000001.1"/>
</dbReference>
<evidence type="ECO:0000313" key="3">
    <source>
        <dbReference type="Proteomes" id="UP001501074"/>
    </source>
</evidence>
<feature type="transmembrane region" description="Helical" evidence="1">
    <location>
        <begin position="12"/>
        <end position="33"/>
    </location>
</feature>
<accession>A0ABP6Z0D5</accession>
<keyword evidence="1" id="KW-1133">Transmembrane helix</keyword>
<keyword evidence="3" id="KW-1185">Reference proteome</keyword>
<reference evidence="3" key="1">
    <citation type="journal article" date="2019" name="Int. J. Syst. Evol. Microbiol.">
        <title>The Global Catalogue of Microorganisms (GCM) 10K type strain sequencing project: providing services to taxonomists for standard genome sequencing and annotation.</title>
        <authorList>
            <consortium name="The Broad Institute Genomics Platform"/>
            <consortium name="The Broad Institute Genome Sequencing Center for Infectious Disease"/>
            <person name="Wu L."/>
            <person name="Ma J."/>
        </authorList>
    </citation>
    <scope>NUCLEOTIDE SEQUENCE [LARGE SCALE GENOMIC DNA]</scope>
    <source>
        <strain evidence="3">JCM 16902</strain>
    </source>
</reference>
<gene>
    <name evidence="2" type="ORF">GCM10022223_07670</name>
</gene>
<organism evidence="2 3">
    <name type="scientific">Kineosporia mesophila</name>
    <dbReference type="NCBI Taxonomy" id="566012"/>
    <lineage>
        <taxon>Bacteria</taxon>
        <taxon>Bacillati</taxon>
        <taxon>Actinomycetota</taxon>
        <taxon>Actinomycetes</taxon>
        <taxon>Kineosporiales</taxon>
        <taxon>Kineosporiaceae</taxon>
        <taxon>Kineosporia</taxon>
    </lineage>
</organism>
<dbReference type="Proteomes" id="UP001501074">
    <property type="component" value="Unassembled WGS sequence"/>
</dbReference>
<feature type="transmembrane region" description="Helical" evidence="1">
    <location>
        <begin position="61"/>
        <end position="82"/>
    </location>
</feature>
<protein>
    <recommendedName>
        <fullName evidence="4">Transmembrane protein</fullName>
    </recommendedName>
</protein>
<keyword evidence="1" id="KW-0812">Transmembrane</keyword>
<keyword evidence="1" id="KW-0472">Membrane</keyword>
<sequence>MHTLYLEWQAIWKILVVGLILGGGLPALFALGIRAMAYGTGGDAEDHPAGVLPAPHPVGRALAYLIFALVLLAVALGILVIVASGFGKEVSFADVYPTLQDK</sequence>
<name>A0ABP6Z0D5_9ACTN</name>
<comment type="caution">
    <text evidence="2">The sequence shown here is derived from an EMBL/GenBank/DDBJ whole genome shotgun (WGS) entry which is preliminary data.</text>
</comment>
<evidence type="ECO:0000256" key="1">
    <source>
        <dbReference type="SAM" id="Phobius"/>
    </source>
</evidence>